<evidence type="ECO:0000313" key="4">
    <source>
        <dbReference type="Proteomes" id="UP000295070"/>
    </source>
</evidence>
<keyword evidence="4" id="KW-1185">Reference proteome</keyword>
<feature type="compositionally biased region" description="Basic residues" evidence="2">
    <location>
        <begin position="170"/>
        <end position="183"/>
    </location>
</feature>
<feature type="region of interest" description="Disordered" evidence="2">
    <location>
        <begin position="106"/>
        <end position="125"/>
    </location>
</feature>
<feature type="compositionally biased region" description="Polar residues" evidence="2">
    <location>
        <begin position="109"/>
        <end position="118"/>
    </location>
</feature>
<dbReference type="EMBL" id="SCKG01000011">
    <property type="protein sequence ID" value="TDH07011.1"/>
    <property type="molecule type" value="Genomic_DNA"/>
</dbReference>
<evidence type="ECO:0000313" key="3">
    <source>
        <dbReference type="EMBL" id="TDH07011.1"/>
    </source>
</evidence>
<reference evidence="3 4" key="1">
    <citation type="submission" date="2019-01" db="EMBL/GenBank/DDBJ databases">
        <title>A chromosome-scale genome assembly of the yellow perch, Perca flavescens.</title>
        <authorList>
            <person name="Feron R."/>
            <person name="Morvezen R."/>
            <person name="Bestin A."/>
            <person name="Haffray P."/>
            <person name="Klopp C."/>
            <person name="Zahm M."/>
            <person name="Cabau C."/>
            <person name="Roques C."/>
            <person name="Donnadieu C."/>
            <person name="Bouchez O."/>
            <person name="Christie M."/>
            <person name="Larson W."/>
            <person name="Guiguen Y."/>
        </authorList>
    </citation>
    <scope>NUCLEOTIDE SEQUENCE [LARGE SCALE GENOMIC DNA]</scope>
    <source>
        <strain evidence="3">YP-PL-M2</strain>
        <tissue evidence="3">Blood</tissue>
    </source>
</reference>
<dbReference type="Proteomes" id="UP000295070">
    <property type="component" value="Chromosome 11"/>
</dbReference>
<keyword evidence="1" id="KW-0175">Coiled coil</keyword>
<comment type="caution">
    <text evidence="3">The sequence shown here is derived from an EMBL/GenBank/DDBJ whole genome shotgun (WGS) entry which is preliminary data.</text>
</comment>
<feature type="region of interest" description="Disordered" evidence="2">
    <location>
        <begin position="162"/>
        <end position="183"/>
    </location>
</feature>
<gene>
    <name evidence="3" type="ORF">EPR50_G00118950</name>
</gene>
<evidence type="ECO:0000256" key="1">
    <source>
        <dbReference type="SAM" id="Coils"/>
    </source>
</evidence>
<proteinExistence type="predicted"/>
<name>A0A484CVS1_PERFV</name>
<protein>
    <submittedName>
        <fullName evidence="3">Uncharacterized protein</fullName>
    </submittedName>
</protein>
<organism evidence="3 4">
    <name type="scientific">Perca flavescens</name>
    <name type="common">American yellow perch</name>
    <name type="synonym">Morone flavescens</name>
    <dbReference type="NCBI Taxonomy" id="8167"/>
    <lineage>
        <taxon>Eukaryota</taxon>
        <taxon>Metazoa</taxon>
        <taxon>Chordata</taxon>
        <taxon>Craniata</taxon>
        <taxon>Vertebrata</taxon>
        <taxon>Euteleostomi</taxon>
        <taxon>Actinopterygii</taxon>
        <taxon>Neopterygii</taxon>
        <taxon>Teleostei</taxon>
        <taxon>Neoteleostei</taxon>
        <taxon>Acanthomorphata</taxon>
        <taxon>Eupercaria</taxon>
        <taxon>Perciformes</taxon>
        <taxon>Percoidei</taxon>
        <taxon>Percidae</taxon>
        <taxon>Percinae</taxon>
        <taxon>Perca</taxon>
    </lineage>
</organism>
<feature type="coiled-coil region" evidence="1">
    <location>
        <begin position="42"/>
        <end position="76"/>
    </location>
</feature>
<evidence type="ECO:0000256" key="2">
    <source>
        <dbReference type="SAM" id="MobiDB-lite"/>
    </source>
</evidence>
<dbReference type="AlphaFoldDB" id="A0A484CVS1"/>
<accession>A0A484CVS1</accession>
<sequence>MTNTTSTAGPGTDFKKHFTHYIMTAFSGHTFLSEHGNSTDHVKELQNAIQESTRKLVEAQQKTLRAEEEIIQCTRETERRVDLMRENSGVVDALQHLGHLLQEERHLSEQLNGQASADRNQRNDLQERCERVTNKARSLGAEILEVKEHLAEAKARNMAAQALIKAPTGKSKRNRSKPKLFES</sequence>